<dbReference type="AlphaFoldDB" id="A0A6L2PIK0"/>
<evidence type="ECO:0000256" key="1">
    <source>
        <dbReference type="ARBA" id="ARBA00004370"/>
    </source>
</evidence>
<sequence length="319" mass="37394">RVLLCECTTSHCKKTHRSTCHSQYKCYTQYLDKKDGSEPVTRGCVQGSTPILCENRRPEVRRRLIWPYLKCCDSGDLCNSEVMSALPAWVEGSSAVRRAGSKETEQNSLWLRQEHNDWPVSKPTVVAVTFVGLFLLICIMALGFYILKMQSVNCRAERQVQRNLDEDENIIDVVKRTQRTTTRRISTRLNVMHRRGPVLPEMMPIILETPIYGTMIIRIEMSKKKYQHRFSINVWCGVIGDRLIGQYIFTQRLTGDTPTCLQHELQDVSENILLQTRRQLYYQHDETLPHYYQIIRRYLTQRFPNRWIGCSGTEYWPPR</sequence>
<keyword evidence="2" id="KW-0732">Signal</keyword>
<evidence type="ECO:0000313" key="7">
    <source>
        <dbReference type="Proteomes" id="UP000502823"/>
    </source>
</evidence>
<dbReference type="Pfam" id="PF01064">
    <property type="entry name" value="Activin_recp"/>
    <property type="match status" value="1"/>
</dbReference>
<name>A0A6L2PIK0_COPFO</name>
<protein>
    <recommendedName>
        <fullName evidence="5">Activin types I and II receptor domain-containing protein</fullName>
    </recommendedName>
</protein>
<dbReference type="OrthoDB" id="6622349at2759"/>
<evidence type="ECO:0000256" key="2">
    <source>
        <dbReference type="ARBA" id="ARBA00022729"/>
    </source>
</evidence>
<feature type="non-terminal residue" evidence="6">
    <location>
        <position position="1"/>
    </location>
</feature>
<dbReference type="PANTHER" id="PTHR47326">
    <property type="entry name" value="TRANSPOSABLE ELEMENT TC3 TRANSPOSASE-LIKE PROTEIN"/>
    <property type="match status" value="1"/>
</dbReference>
<feature type="non-terminal residue" evidence="6">
    <location>
        <position position="319"/>
    </location>
</feature>
<comment type="subcellular location">
    <subcellularLocation>
        <location evidence="1">Membrane</location>
    </subcellularLocation>
</comment>
<dbReference type="SUPFAM" id="SSF57302">
    <property type="entry name" value="Snake toxin-like"/>
    <property type="match status" value="1"/>
</dbReference>
<dbReference type="InterPro" id="IPR000472">
    <property type="entry name" value="Activin_recp"/>
</dbReference>
<dbReference type="InterPro" id="IPR045860">
    <property type="entry name" value="Snake_toxin-like_sf"/>
</dbReference>
<dbReference type="EMBL" id="BLKM01010449">
    <property type="protein sequence ID" value="GFG30268.1"/>
    <property type="molecule type" value="Genomic_DNA"/>
</dbReference>
<proteinExistence type="predicted"/>
<keyword evidence="3 4" id="KW-0472">Membrane</keyword>
<feature type="domain" description="Activin types I and II receptor" evidence="5">
    <location>
        <begin position="4"/>
        <end position="81"/>
    </location>
</feature>
<evidence type="ECO:0000256" key="3">
    <source>
        <dbReference type="ARBA" id="ARBA00023136"/>
    </source>
</evidence>
<accession>A0A6L2PIK0</accession>
<keyword evidence="7" id="KW-1185">Reference proteome</keyword>
<evidence type="ECO:0000259" key="5">
    <source>
        <dbReference type="Pfam" id="PF01064"/>
    </source>
</evidence>
<dbReference type="GO" id="GO:0016020">
    <property type="term" value="C:membrane"/>
    <property type="evidence" value="ECO:0007669"/>
    <property type="project" value="UniProtKB-SubCell"/>
</dbReference>
<comment type="caution">
    <text evidence="6">The sequence shown here is derived from an EMBL/GenBank/DDBJ whole genome shotgun (WGS) entry which is preliminary data.</text>
</comment>
<dbReference type="Gene3D" id="2.10.60.10">
    <property type="entry name" value="CD59"/>
    <property type="match status" value="1"/>
</dbReference>
<reference evidence="7" key="1">
    <citation type="submission" date="2020-01" db="EMBL/GenBank/DDBJ databases">
        <title>Draft genome sequence of the Termite Coptotermes fromosanus.</title>
        <authorList>
            <person name="Itakura S."/>
            <person name="Yosikawa Y."/>
            <person name="Umezawa K."/>
        </authorList>
    </citation>
    <scope>NUCLEOTIDE SEQUENCE [LARGE SCALE GENOMIC DNA]</scope>
</reference>
<keyword evidence="4" id="KW-0812">Transmembrane</keyword>
<evidence type="ECO:0000256" key="4">
    <source>
        <dbReference type="SAM" id="Phobius"/>
    </source>
</evidence>
<dbReference type="PANTHER" id="PTHR47326:SF1">
    <property type="entry name" value="HTH PSQ-TYPE DOMAIN-CONTAINING PROTEIN"/>
    <property type="match status" value="1"/>
</dbReference>
<keyword evidence="4" id="KW-1133">Transmembrane helix</keyword>
<gene>
    <name evidence="6" type="ORF">Cfor_04427</name>
</gene>
<dbReference type="Proteomes" id="UP000502823">
    <property type="component" value="Unassembled WGS sequence"/>
</dbReference>
<evidence type="ECO:0000313" key="6">
    <source>
        <dbReference type="EMBL" id="GFG30268.1"/>
    </source>
</evidence>
<feature type="transmembrane region" description="Helical" evidence="4">
    <location>
        <begin position="125"/>
        <end position="147"/>
    </location>
</feature>
<organism evidence="6 7">
    <name type="scientific">Coptotermes formosanus</name>
    <name type="common">Formosan subterranean termite</name>
    <dbReference type="NCBI Taxonomy" id="36987"/>
    <lineage>
        <taxon>Eukaryota</taxon>
        <taxon>Metazoa</taxon>
        <taxon>Ecdysozoa</taxon>
        <taxon>Arthropoda</taxon>
        <taxon>Hexapoda</taxon>
        <taxon>Insecta</taxon>
        <taxon>Pterygota</taxon>
        <taxon>Neoptera</taxon>
        <taxon>Polyneoptera</taxon>
        <taxon>Dictyoptera</taxon>
        <taxon>Blattodea</taxon>
        <taxon>Blattoidea</taxon>
        <taxon>Termitoidae</taxon>
        <taxon>Rhinotermitidae</taxon>
        <taxon>Coptotermes</taxon>
    </lineage>
</organism>
<dbReference type="InParanoid" id="A0A6L2PIK0"/>
<dbReference type="GO" id="GO:0004675">
    <property type="term" value="F:transmembrane receptor protein serine/threonine kinase activity"/>
    <property type="evidence" value="ECO:0007669"/>
    <property type="project" value="InterPro"/>
</dbReference>